<dbReference type="SUPFAM" id="SSF117396">
    <property type="entry name" value="TM1631-like"/>
    <property type="match status" value="1"/>
</dbReference>
<evidence type="ECO:0000313" key="1">
    <source>
        <dbReference type="EMBL" id="CCB90458.1"/>
    </source>
</evidence>
<dbReference type="InterPro" id="IPR002763">
    <property type="entry name" value="DUF72"/>
</dbReference>
<accession>F8LAE8</accession>
<dbReference type="Pfam" id="PF01904">
    <property type="entry name" value="DUF72"/>
    <property type="match status" value="1"/>
</dbReference>
<evidence type="ECO:0008006" key="2">
    <source>
        <dbReference type="Google" id="ProtNLM"/>
    </source>
</evidence>
<reference evidence="1" key="1">
    <citation type="submission" date="2011-05" db="EMBL/GenBank/DDBJ databases">
        <title>Unity in variety -- the pan-genome of the Chlamydiae.</title>
        <authorList>
            <person name="Collingro A."/>
            <person name="Tischler P."/>
            <person name="Weinmaier T."/>
            <person name="Penz T."/>
            <person name="Heinz E."/>
            <person name="Brunham R.C."/>
            <person name="Read T.D."/>
            <person name="Bavoil P.M."/>
            <person name="Sachse K."/>
            <person name="Kahane S."/>
            <person name="Friedman M.G."/>
            <person name="Rattei T."/>
            <person name="Myers G.S.A."/>
            <person name="Horn M."/>
        </authorList>
    </citation>
    <scope>NUCLEOTIDE SEQUENCE</scope>
    <source>
        <strain evidence="1">2032/99</strain>
    </source>
</reference>
<proteinExistence type="predicted"/>
<organism evidence="1">
    <name type="scientific">Waddlia chondrophila 2032/99</name>
    <dbReference type="NCBI Taxonomy" id="765953"/>
    <lineage>
        <taxon>Bacteria</taxon>
        <taxon>Pseudomonadati</taxon>
        <taxon>Chlamydiota</taxon>
        <taxon>Chlamydiia</taxon>
        <taxon>Parachlamydiales</taxon>
        <taxon>Waddliaceae</taxon>
        <taxon>Waddlia</taxon>
    </lineage>
</organism>
<dbReference type="PANTHER" id="PTHR30348:SF4">
    <property type="entry name" value="DUF72 DOMAIN-CONTAINING PROTEIN"/>
    <property type="match status" value="1"/>
</dbReference>
<dbReference type="PANTHER" id="PTHR30348">
    <property type="entry name" value="UNCHARACTERIZED PROTEIN YECE"/>
    <property type="match status" value="1"/>
</dbReference>
<dbReference type="InterPro" id="IPR036520">
    <property type="entry name" value="UPF0759_sf"/>
</dbReference>
<name>F8LAE8_9BACT</name>
<dbReference type="EMBL" id="FR872616">
    <property type="protein sequence ID" value="CCB90458.1"/>
    <property type="molecule type" value="Genomic_DNA"/>
</dbReference>
<dbReference type="AlphaFoldDB" id="F8LAE8"/>
<dbReference type="Gene3D" id="3.20.20.410">
    <property type="entry name" value="Protein of unknown function UPF0759"/>
    <property type="match status" value="1"/>
</dbReference>
<protein>
    <recommendedName>
        <fullName evidence="2">DUF72 domain-containing protein</fullName>
    </recommendedName>
</protein>
<sequence>MPASQFLTYYSEIFDAVELNSSYYRLPRPETIIEWKTRTPSDFKICPRLIQAITFKNKLKKGDNLLKAFLDHFLPLEERLGPVVIEIPENIYFTDENVEPFLDMLGRFSHHYTFVIEPRHVSWMDPNAGKMCEERELTWSISDFCGRIPTIHKTIGSKIYLRFHGTHDLKNSEYTVDTLQYCAAKVQHWLEEGKTVYVFFNNHFGGFALENAKEFKKLIQVPH</sequence>
<gene>
    <name evidence="1" type="ORF">WCH_BB07740</name>
</gene>